<accession>A0A316YDZ0</accession>
<reference evidence="4 5" key="1">
    <citation type="journal article" date="2018" name="Mol. Biol. Evol.">
        <title>Broad Genomic Sampling Reveals a Smut Pathogenic Ancestry of the Fungal Clade Ustilaginomycotina.</title>
        <authorList>
            <person name="Kijpornyongpan T."/>
            <person name="Mondo S.J."/>
            <person name="Barry K."/>
            <person name="Sandor L."/>
            <person name="Lee J."/>
            <person name="Lipzen A."/>
            <person name="Pangilinan J."/>
            <person name="LaButti K."/>
            <person name="Hainaut M."/>
            <person name="Henrissat B."/>
            <person name="Grigoriev I.V."/>
            <person name="Spatafora J.W."/>
            <person name="Aime M.C."/>
        </authorList>
    </citation>
    <scope>NUCLEOTIDE SEQUENCE [LARGE SCALE GENOMIC DNA]</scope>
    <source>
        <strain evidence="4 5">MCA 4198</strain>
    </source>
</reference>
<dbReference type="InParanoid" id="A0A316YDZ0"/>
<dbReference type="EMBL" id="KZ819639">
    <property type="protein sequence ID" value="PWN87627.1"/>
    <property type="molecule type" value="Genomic_DNA"/>
</dbReference>
<gene>
    <name evidence="4" type="ORF">FA10DRAFT_244498</name>
</gene>
<dbReference type="GeneID" id="37041264"/>
<feature type="chain" id="PRO_5016269960" evidence="3">
    <location>
        <begin position="24"/>
        <end position="248"/>
    </location>
</feature>
<proteinExistence type="inferred from homology"/>
<organism evidence="4 5">
    <name type="scientific">Acaromyces ingoldii</name>
    <dbReference type="NCBI Taxonomy" id="215250"/>
    <lineage>
        <taxon>Eukaryota</taxon>
        <taxon>Fungi</taxon>
        <taxon>Dikarya</taxon>
        <taxon>Basidiomycota</taxon>
        <taxon>Ustilaginomycotina</taxon>
        <taxon>Exobasidiomycetes</taxon>
        <taxon>Exobasidiales</taxon>
        <taxon>Cryptobasidiaceae</taxon>
        <taxon>Acaromyces</taxon>
    </lineage>
</organism>
<dbReference type="Gene3D" id="2.60.120.180">
    <property type="match status" value="1"/>
</dbReference>
<dbReference type="Proteomes" id="UP000245768">
    <property type="component" value="Unassembled WGS sequence"/>
</dbReference>
<keyword evidence="2" id="KW-0326">Glycosidase</keyword>
<sequence length="248" mass="25813">MQISSLFLAAALVATALPLPGSALPLEKRADKCDTFDSYPTGKYTVYNNLFGAGTATSGSQCLGVDGLSGSTLSWHTSWTWAGGQGHVKSYSNAVLDFTKKPLSSIAKIPTTWKWSYTGNSLVADVAYDLFTSTSASADAQYEVMVWLAALGGAGPISSTGSPIATVTMGGNSFKLYKGPNGSVTVFSFVASTPIKNFSGDLYSFLSYLVAHQGLPGSQVLQKIGAGTEPFTGSSAVFKTTAYSASVE</sequence>
<keyword evidence="5" id="KW-1185">Reference proteome</keyword>
<evidence type="ECO:0000256" key="2">
    <source>
        <dbReference type="RuleBase" id="RU361163"/>
    </source>
</evidence>
<name>A0A316YDZ0_9BASI</name>
<dbReference type="Pfam" id="PF01670">
    <property type="entry name" value="Glyco_hydro_12"/>
    <property type="match status" value="1"/>
</dbReference>
<protein>
    <submittedName>
        <fullName evidence="4">Endoglucanase A</fullName>
    </submittedName>
</protein>
<dbReference type="PANTHER" id="PTHR34002">
    <property type="entry name" value="BLR1656 PROTEIN"/>
    <property type="match status" value="1"/>
</dbReference>
<comment type="similarity">
    <text evidence="1 2">Belongs to the glycosyl hydrolase 12 (cellulase H) family.</text>
</comment>
<dbReference type="OrthoDB" id="89349at2759"/>
<keyword evidence="2" id="KW-0119">Carbohydrate metabolism</keyword>
<dbReference type="STRING" id="215250.A0A316YDZ0"/>
<evidence type="ECO:0000313" key="4">
    <source>
        <dbReference type="EMBL" id="PWN87627.1"/>
    </source>
</evidence>
<dbReference type="SUPFAM" id="SSF49899">
    <property type="entry name" value="Concanavalin A-like lectins/glucanases"/>
    <property type="match status" value="1"/>
</dbReference>
<keyword evidence="2" id="KW-0624">Polysaccharide degradation</keyword>
<dbReference type="AlphaFoldDB" id="A0A316YDZ0"/>
<keyword evidence="3" id="KW-0732">Signal</keyword>
<feature type="signal peptide" evidence="3">
    <location>
        <begin position="1"/>
        <end position="23"/>
    </location>
</feature>
<dbReference type="GO" id="GO:0000272">
    <property type="term" value="P:polysaccharide catabolic process"/>
    <property type="evidence" value="ECO:0007669"/>
    <property type="project" value="UniProtKB-KW"/>
</dbReference>
<evidence type="ECO:0000256" key="1">
    <source>
        <dbReference type="ARBA" id="ARBA00005519"/>
    </source>
</evidence>
<dbReference type="InterPro" id="IPR013319">
    <property type="entry name" value="GH11/12"/>
</dbReference>
<evidence type="ECO:0000256" key="3">
    <source>
        <dbReference type="SAM" id="SignalP"/>
    </source>
</evidence>
<dbReference type="RefSeq" id="XP_025374825.1">
    <property type="nucleotide sequence ID" value="XM_025519348.1"/>
</dbReference>
<dbReference type="InterPro" id="IPR002594">
    <property type="entry name" value="GH12"/>
</dbReference>
<evidence type="ECO:0000313" key="5">
    <source>
        <dbReference type="Proteomes" id="UP000245768"/>
    </source>
</evidence>
<dbReference type="InterPro" id="IPR013320">
    <property type="entry name" value="ConA-like_dom_sf"/>
</dbReference>
<keyword evidence="2" id="KW-0378">Hydrolase</keyword>
<dbReference type="GO" id="GO:0008810">
    <property type="term" value="F:cellulase activity"/>
    <property type="evidence" value="ECO:0007669"/>
    <property type="project" value="InterPro"/>
</dbReference>
<feature type="non-terminal residue" evidence="4">
    <location>
        <position position="248"/>
    </location>
</feature>
<dbReference type="PANTHER" id="PTHR34002:SF9">
    <property type="entry name" value="XYLOGLUCAN-SPECIFIC ENDO-BETA-1,4-GLUCANASE A"/>
    <property type="match status" value="1"/>
</dbReference>